<evidence type="ECO:0000313" key="8">
    <source>
        <dbReference type="Proteomes" id="UP001181622"/>
    </source>
</evidence>
<keyword evidence="3" id="KW-0645">Protease</keyword>
<dbReference type="Proteomes" id="UP001181622">
    <property type="component" value="Unassembled WGS sequence"/>
</dbReference>
<evidence type="ECO:0000313" key="7">
    <source>
        <dbReference type="EMBL" id="MDR4307885.1"/>
    </source>
</evidence>
<dbReference type="InterPro" id="IPR011249">
    <property type="entry name" value="Metalloenz_LuxS/M16"/>
</dbReference>
<gene>
    <name evidence="7" type="ORF">IHQ68_14775</name>
</gene>
<evidence type="ECO:0000256" key="2">
    <source>
        <dbReference type="ARBA" id="ARBA00007261"/>
    </source>
</evidence>
<reference evidence="7" key="1">
    <citation type="submission" date="2020-10" db="EMBL/GenBank/DDBJ databases">
        <authorList>
            <person name="Abbas A."/>
            <person name="Razzaq R."/>
            <person name="Waqas M."/>
            <person name="Abbas N."/>
            <person name="Nielsen T.K."/>
            <person name="Hansen L.H."/>
            <person name="Hussain S."/>
            <person name="Shahid M."/>
        </authorList>
    </citation>
    <scope>NUCLEOTIDE SEQUENCE</scope>
    <source>
        <strain evidence="7">S14</strain>
    </source>
</reference>
<dbReference type="Pfam" id="PF05193">
    <property type="entry name" value="Peptidase_M16_C"/>
    <property type="match status" value="1"/>
</dbReference>
<protein>
    <submittedName>
        <fullName evidence="7">Insulinase family protein</fullName>
    </submittedName>
</protein>
<dbReference type="Pfam" id="PF00675">
    <property type="entry name" value="Peptidase_M16"/>
    <property type="match status" value="1"/>
</dbReference>
<proteinExistence type="inferred from homology"/>
<dbReference type="InterPro" id="IPR011765">
    <property type="entry name" value="Pept_M16_N"/>
</dbReference>
<dbReference type="RefSeq" id="WP_309393165.1">
    <property type="nucleotide sequence ID" value="NZ_JADBEO010000034.1"/>
</dbReference>
<dbReference type="Gene3D" id="3.30.830.10">
    <property type="entry name" value="Metalloenzyme, LuxS/M16 peptidase-like"/>
    <property type="match status" value="2"/>
</dbReference>
<name>A0ABU1DIN7_9HYPH</name>
<comment type="caution">
    <text evidence="7">The sequence shown here is derived from an EMBL/GenBank/DDBJ whole genome shotgun (WGS) entry which is preliminary data.</text>
</comment>
<organism evidence="7 8">
    <name type="scientific">Chelatococcus sambhunathii</name>
    <dbReference type="NCBI Taxonomy" id="363953"/>
    <lineage>
        <taxon>Bacteria</taxon>
        <taxon>Pseudomonadati</taxon>
        <taxon>Pseudomonadota</taxon>
        <taxon>Alphaproteobacteria</taxon>
        <taxon>Hyphomicrobiales</taxon>
        <taxon>Chelatococcaceae</taxon>
        <taxon>Chelatococcus</taxon>
    </lineage>
</organism>
<comment type="similarity">
    <text evidence="2 4">Belongs to the peptidase M16 family.</text>
</comment>
<feature type="domain" description="Peptidase M16 C-terminal" evidence="6">
    <location>
        <begin position="170"/>
        <end position="338"/>
    </location>
</feature>
<dbReference type="InterPro" id="IPR007863">
    <property type="entry name" value="Peptidase_M16_C"/>
</dbReference>
<dbReference type="InterPro" id="IPR050361">
    <property type="entry name" value="MPP/UQCRC_Complex"/>
</dbReference>
<sequence>MSARATTLASGLTVVTDPMPELGTAAVGITFGAGSRSETEAEHGLAHLLEHMAFKGTARRSAREISEEIEQVGGDLNAATGTEQTAYSARVLADDVPLALDVLADIVISPTFDREELKRERNVILQEIAGVEDTPDDVVFDWLQETAFPGQTLGRSILGTPKSVKGLDEAAIRTFRDRCYRAKDAVVTAAGAVEHDAVVREAERLFAGLPAGQSEAPRPAVYVGGDKREKRNLEQLHVTLAFQGFAFAADEAYAAQVFANLVGGGMSSRLFQEVREQRGLAYSINAFHWSYADTGLFGLYAGLGGEDAADILPVALDVLLEAAETADERELERAKAQMKAGLLMSLEMPAARADQHARHQLAFGRPLDVSETVEKIEAVTVAAARAAGHAMLASPPSLAAIGPIKRLTPPERLHDRLGARRASAA</sequence>
<evidence type="ECO:0000259" key="6">
    <source>
        <dbReference type="Pfam" id="PF05193"/>
    </source>
</evidence>
<evidence type="ECO:0000256" key="4">
    <source>
        <dbReference type="RuleBase" id="RU004447"/>
    </source>
</evidence>
<comment type="cofactor">
    <cofactor evidence="1">
        <name>Zn(2+)</name>
        <dbReference type="ChEBI" id="CHEBI:29105"/>
    </cofactor>
</comment>
<evidence type="ECO:0000256" key="1">
    <source>
        <dbReference type="ARBA" id="ARBA00001947"/>
    </source>
</evidence>
<dbReference type="PROSITE" id="PS00143">
    <property type="entry name" value="INSULINASE"/>
    <property type="match status" value="1"/>
</dbReference>
<dbReference type="SUPFAM" id="SSF63411">
    <property type="entry name" value="LuxS/MPP-like metallohydrolase"/>
    <property type="match status" value="2"/>
</dbReference>
<evidence type="ECO:0000259" key="5">
    <source>
        <dbReference type="Pfam" id="PF00675"/>
    </source>
</evidence>
<feature type="domain" description="Peptidase M16 N-terminal" evidence="5">
    <location>
        <begin position="18"/>
        <end position="160"/>
    </location>
</feature>
<keyword evidence="3" id="KW-0482">Metalloprotease</keyword>
<dbReference type="PANTHER" id="PTHR11851:SF49">
    <property type="entry name" value="MITOCHONDRIAL-PROCESSING PEPTIDASE SUBUNIT ALPHA"/>
    <property type="match status" value="1"/>
</dbReference>
<evidence type="ECO:0000256" key="3">
    <source>
        <dbReference type="ARBA" id="ARBA00023049"/>
    </source>
</evidence>
<accession>A0ABU1DIN7</accession>
<dbReference type="EMBL" id="JADBEO010000034">
    <property type="protein sequence ID" value="MDR4307885.1"/>
    <property type="molecule type" value="Genomic_DNA"/>
</dbReference>
<dbReference type="PANTHER" id="PTHR11851">
    <property type="entry name" value="METALLOPROTEASE"/>
    <property type="match status" value="1"/>
</dbReference>
<keyword evidence="8" id="KW-1185">Reference proteome</keyword>
<dbReference type="InterPro" id="IPR001431">
    <property type="entry name" value="Pept_M16_Zn_BS"/>
</dbReference>
<keyword evidence="3" id="KW-0378">Hydrolase</keyword>